<reference evidence="1 2" key="1">
    <citation type="submission" date="2019-05" db="EMBL/GenBank/DDBJ databases">
        <title>Another draft genome of Portunus trituberculatus and its Hox gene families provides insights of decapod evolution.</title>
        <authorList>
            <person name="Jeong J.-H."/>
            <person name="Song I."/>
            <person name="Kim S."/>
            <person name="Choi T."/>
            <person name="Kim D."/>
            <person name="Ryu S."/>
            <person name="Kim W."/>
        </authorList>
    </citation>
    <scope>NUCLEOTIDE SEQUENCE [LARGE SCALE GENOMIC DNA]</scope>
    <source>
        <tissue evidence="1">Muscle</tissue>
    </source>
</reference>
<dbReference type="AlphaFoldDB" id="A0A5B7I7V2"/>
<dbReference type="Proteomes" id="UP000324222">
    <property type="component" value="Unassembled WGS sequence"/>
</dbReference>
<sequence>MVSIHCLSGVGTRHGGEEQAYRIAVQGGRMFNGVCEASLSQPCRQVLTVVRLSNGRVDWCHANIVRD</sequence>
<organism evidence="1 2">
    <name type="scientific">Portunus trituberculatus</name>
    <name type="common">Swimming crab</name>
    <name type="synonym">Neptunus trituberculatus</name>
    <dbReference type="NCBI Taxonomy" id="210409"/>
    <lineage>
        <taxon>Eukaryota</taxon>
        <taxon>Metazoa</taxon>
        <taxon>Ecdysozoa</taxon>
        <taxon>Arthropoda</taxon>
        <taxon>Crustacea</taxon>
        <taxon>Multicrustacea</taxon>
        <taxon>Malacostraca</taxon>
        <taxon>Eumalacostraca</taxon>
        <taxon>Eucarida</taxon>
        <taxon>Decapoda</taxon>
        <taxon>Pleocyemata</taxon>
        <taxon>Brachyura</taxon>
        <taxon>Eubrachyura</taxon>
        <taxon>Portunoidea</taxon>
        <taxon>Portunidae</taxon>
        <taxon>Portuninae</taxon>
        <taxon>Portunus</taxon>
    </lineage>
</organism>
<keyword evidence="2" id="KW-1185">Reference proteome</keyword>
<name>A0A5B7I7V2_PORTR</name>
<gene>
    <name evidence="1" type="ORF">E2C01_072449</name>
</gene>
<evidence type="ECO:0000313" key="2">
    <source>
        <dbReference type="Proteomes" id="UP000324222"/>
    </source>
</evidence>
<comment type="caution">
    <text evidence="1">The sequence shown here is derived from an EMBL/GenBank/DDBJ whole genome shotgun (WGS) entry which is preliminary data.</text>
</comment>
<accession>A0A5B7I7V2</accession>
<evidence type="ECO:0000313" key="1">
    <source>
        <dbReference type="EMBL" id="MPC77979.1"/>
    </source>
</evidence>
<proteinExistence type="predicted"/>
<dbReference type="EMBL" id="VSRR010047238">
    <property type="protein sequence ID" value="MPC77979.1"/>
    <property type="molecule type" value="Genomic_DNA"/>
</dbReference>
<protein>
    <submittedName>
        <fullName evidence="1">Uncharacterized protein</fullName>
    </submittedName>
</protein>